<dbReference type="CDD" id="cd00199">
    <property type="entry name" value="WAP"/>
    <property type="match status" value="1"/>
</dbReference>
<dbReference type="Proteomes" id="UP001652642">
    <property type="component" value="Chromosome 4"/>
</dbReference>
<dbReference type="SMART" id="SM00131">
    <property type="entry name" value="KU"/>
    <property type="match status" value="1"/>
</dbReference>
<dbReference type="InterPro" id="IPR036880">
    <property type="entry name" value="Kunitz_BPTI_sf"/>
</dbReference>
<protein>
    <submittedName>
        <fullName evidence="6">Kunitz/BPTI-like toxin</fullName>
    </submittedName>
</protein>
<dbReference type="SMART" id="SM00217">
    <property type="entry name" value="WAP"/>
    <property type="match status" value="1"/>
</dbReference>
<dbReference type="PANTHER" id="PTHR46751:SF1">
    <property type="entry name" value="WAP FOUR-DISULFIDE CORE DOMAIN PROTEIN 6A"/>
    <property type="match status" value="1"/>
</dbReference>
<dbReference type="InterPro" id="IPR036645">
    <property type="entry name" value="Elafin-like_sf"/>
</dbReference>
<evidence type="ECO:0000256" key="2">
    <source>
        <dbReference type="SAM" id="SignalP"/>
    </source>
</evidence>
<evidence type="ECO:0000259" key="4">
    <source>
        <dbReference type="PROSITE" id="PS51390"/>
    </source>
</evidence>
<dbReference type="PRINTS" id="PR00759">
    <property type="entry name" value="BASICPTASE"/>
</dbReference>
<evidence type="ECO:0000259" key="3">
    <source>
        <dbReference type="PROSITE" id="PS50279"/>
    </source>
</evidence>
<keyword evidence="1" id="KW-1015">Disulfide bond</keyword>
<dbReference type="InterPro" id="IPR002223">
    <property type="entry name" value="Kunitz_BPTI"/>
</dbReference>
<accession>A0ABM5G4V9</accession>
<name>A0ABM5G4V9_9SAUR</name>
<gene>
    <name evidence="6" type="primary">LOC140706456</name>
</gene>
<dbReference type="Gene3D" id="4.10.410.10">
    <property type="entry name" value="Pancreatic trypsin inhibitor Kunitz domain"/>
    <property type="match status" value="1"/>
</dbReference>
<keyword evidence="2" id="KW-0732">Signal</keyword>
<feature type="domain" description="WAP" evidence="4">
    <location>
        <begin position="79"/>
        <end position="126"/>
    </location>
</feature>
<sequence>MKSGSLLLLAGLLTFWALLTVISGQPEICHLLPDPGPCRGAIVRYFYNTKTKKCEEFIYGGCHGNKNNFETLKDCHYTCEEKPGTCPKPPKDIVTTCDAKCKNDWKCPGKKKCCHYGCRIACYDPVK</sequence>
<dbReference type="RefSeq" id="XP_072852682.1">
    <property type="nucleotide sequence ID" value="XM_072996581.1"/>
</dbReference>
<feature type="signal peptide" evidence="2">
    <location>
        <begin position="1"/>
        <end position="24"/>
    </location>
</feature>
<feature type="chain" id="PRO_5045076586" evidence="2">
    <location>
        <begin position="25"/>
        <end position="127"/>
    </location>
</feature>
<proteinExistence type="predicted"/>
<dbReference type="PROSITE" id="PS00280">
    <property type="entry name" value="BPTI_KUNITZ_1"/>
    <property type="match status" value="1"/>
</dbReference>
<evidence type="ECO:0000256" key="1">
    <source>
        <dbReference type="ARBA" id="ARBA00023157"/>
    </source>
</evidence>
<dbReference type="InterPro" id="IPR051388">
    <property type="entry name" value="Serpin_venom_toxin"/>
</dbReference>
<keyword evidence="5" id="KW-1185">Reference proteome</keyword>
<dbReference type="PRINTS" id="PR00003">
    <property type="entry name" value="4DISULPHCORE"/>
</dbReference>
<reference evidence="6" key="1">
    <citation type="submission" date="2025-08" db="UniProtKB">
        <authorList>
            <consortium name="RefSeq"/>
        </authorList>
    </citation>
    <scope>IDENTIFICATION</scope>
</reference>
<dbReference type="PROSITE" id="PS51390">
    <property type="entry name" value="WAP"/>
    <property type="match status" value="1"/>
</dbReference>
<organism evidence="5 6">
    <name type="scientific">Pogona vitticeps</name>
    <name type="common">central bearded dragon</name>
    <dbReference type="NCBI Taxonomy" id="103695"/>
    <lineage>
        <taxon>Eukaryota</taxon>
        <taxon>Metazoa</taxon>
        <taxon>Chordata</taxon>
        <taxon>Craniata</taxon>
        <taxon>Vertebrata</taxon>
        <taxon>Euteleostomi</taxon>
        <taxon>Lepidosauria</taxon>
        <taxon>Squamata</taxon>
        <taxon>Bifurcata</taxon>
        <taxon>Unidentata</taxon>
        <taxon>Episquamata</taxon>
        <taxon>Toxicofera</taxon>
        <taxon>Iguania</taxon>
        <taxon>Acrodonta</taxon>
        <taxon>Agamidae</taxon>
        <taxon>Amphibolurinae</taxon>
        <taxon>Pogona</taxon>
    </lineage>
</organism>
<dbReference type="PROSITE" id="PS50279">
    <property type="entry name" value="BPTI_KUNITZ_2"/>
    <property type="match status" value="1"/>
</dbReference>
<dbReference type="InterPro" id="IPR020901">
    <property type="entry name" value="Prtase_inh_Kunz-CS"/>
</dbReference>
<dbReference type="Pfam" id="PF00014">
    <property type="entry name" value="Kunitz_BPTI"/>
    <property type="match status" value="1"/>
</dbReference>
<dbReference type="SUPFAM" id="SSF57256">
    <property type="entry name" value="Elafin-like"/>
    <property type="match status" value="1"/>
</dbReference>
<dbReference type="Pfam" id="PF00095">
    <property type="entry name" value="WAP"/>
    <property type="match status" value="1"/>
</dbReference>
<dbReference type="GeneID" id="140706456"/>
<evidence type="ECO:0000313" key="5">
    <source>
        <dbReference type="Proteomes" id="UP001652642"/>
    </source>
</evidence>
<dbReference type="SUPFAM" id="SSF57362">
    <property type="entry name" value="BPTI-like"/>
    <property type="match status" value="1"/>
</dbReference>
<evidence type="ECO:0000313" key="6">
    <source>
        <dbReference type="RefSeq" id="XP_072852682.1"/>
    </source>
</evidence>
<dbReference type="InterPro" id="IPR008197">
    <property type="entry name" value="WAP_dom"/>
</dbReference>
<dbReference type="PANTHER" id="PTHR46751">
    <property type="entry name" value="EPPIN"/>
    <property type="match status" value="1"/>
</dbReference>
<dbReference type="Gene3D" id="4.10.75.10">
    <property type="entry name" value="Elafin-like"/>
    <property type="match status" value="1"/>
</dbReference>
<feature type="domain" description="BPTI/Kunitz inhibitor" evidence="3">
    <location>
        <begin position="29"/>
        <end position="79"/>
    </location>
</feature>